<evidence type="ECO:0000256" key="1">
    <source>
        <dbReference type="ARBA" id="ARBA00007381"/>
    </source>
</evidence>
<dbReference type="SUPFAM" id="SSF53067">
    <property type="entry name" value="Actin-like ATPase domain"/>
    <property type="match status" value="2"/>
</dbReference>
<dbReference type="GO" id="GO:0005524">
    <property type="term" value="F:ATP binding"/>
    <property type="evidence" value="ECO:0007669"/>
    <property type="project" value="UniProtKB-KW"/>
</dbReference>
<dbReference type="FunFam" id="3.90.640.10:FF:000003">
    <property type="entry name" value="Molecular chaperone DnaK"/>
    <property type="match status" value="1"/>
</dbReference>
<dbReference type="WBParaSite" id="PDA_v2.g23206.t1">
    <property type="protein sequence ID" value="PDA_v2.g23206.t1"/>
    <property type="gene ID" value="PDA_v2.g23206"/>
</dbReference>
<comment type="similarity">
    <text evidence="1">Belongs to the heat shock protein 70 family.</text>
</comment>
<name>A0A914PWP3_9BILA</name>
<dbReference type="PRINTS" id="PR00301">
    <property type="entry name" value="HEATSHOCK70"/>
</dbReference>
<dbReference type="Gene3D" id="3.90.640.10">
    <property type="entry name" value="Actin, Chain A, domain 4"/>
    <property type="match status" value="1"/>
</dbReference>
<dbReference type="InterPro" id="IPR013126">
    <property type="entry name" value="Hsp_70_fam"/>
</dbReference>
<evidence type="ECO:0000256" key="2">
    <source>
        <dbReference type="ARBA" id="ARBA00022741"/>
    </source>
</evidence>
<keyword evidence="4" id="KW-1185">Reference proteome</keyword>
<dbReference type="AlphaFoldDB" id="A0A914PWP3"/>
<reference evidence="5" key="1">
    <citation type="submission" date="2022-11" db="UniProtKB">
        <authorList>
            <consortium name="WormBaseParasite"/>
        </authorList>
    </citation>
    <scope>IDENTIFICATION</scope>
</reference>
<keyword evidence="2" id="KW-0547">Nucleotide-binding</keyword>
<proteinExistence type="inferred from homology"/>
<organism evidence="4 5">
    <name type="scientific">Panagrolaimus davidi</name>
    <dbReference type="NCBI Taxonomy" id="227884"/>
    <lineage>
        <taxon>Eukaryota</taxon>
        <taxon>Metazoa</taxon>
        <taxon>Ecdysozoa</taxon>
        <taxon>Nematoda</taxon>
        <taxon>Chromadorea</taxon>
        <taxon>Rhabditida</taxon>
        <taxon>Tylenchina</taxon>
        <taxon>Panagrolaimomorpha</taxon>
        <taxon>Panagrolaimoidea</taxon>
        <taxon>Panagrolaimidae</taxon>
        <taxon>Panagrolaimus</taxon>
    </lineage>
</organism>
<dbReference type="Gene3D" id="3.30.420.40">
    <property type="match status" value="2"/>
</dbReference>
<evidence type="ECO:0000313" key="5">
    <source>
        <dbReference type="WBParaSite" id="PDA_v2.g23206.t1"/>
    </source>
</evidence>
<dbReference type="GO" id="GO:0140662">
    <property type="term" value="F:ATP-dependent protein folding chaperone"/>
    <property type="evidence" value="ECO:0007669"/>
    <property type="project" value="InterPro"/>
</dbReference>
<dbReference type="InterPro" id="IPR043129">
    <property type="entry name" value="ATPase_NBD"/>
</dbReference>
<accession>A0A914PWP3</accession>
<dbReference type="PANTHER" id="PTHR19375">
    <property type="entry name" value="HEAT SHOCK PROTEIN 70KDA"/>
    <property type="match status" value="1"/>
</dbReference>
<evidence type="ECO:0000256" key="3">
    <source>
        <dbReference type="ARBA" id="ARBA00022840"/>
    </source>
</evidence>
<evidence type="ECO:0000313" key="4">
    <source>
        <dbReference type="Proteomes" id="UP000887578"/>
    </source>
</evidence>
<dbReference type="Proteomes" id="UP000887578">
    <property type="component" value="Unplaced"/>
</dbReference>
<sequence length="472" mass="53741">MPMIKQLLKDIFPNSNHQCSLYPDWVVAHGAALYAYSLQTNKRGKIYENLHSECEVYTIPKQLSNYNPELNTVGIDFGTSECCAAVMRKNGPDLVILDMVTNLRTTPSYVAFDEKNPKCGQIVVNQMRYWSKYSVFDVKRIMGKDFDEIIVDPLWPFKVINGKESVFIEVETFAAKENKSGEEISSVLLNHIKKQIEKYQNSKLTDAVITIPSKFTDKQKHSLKTAAELAGWLNISFLPEPIAAAFTYFSEIDIPNNSNIFICDFGGGTVDICIAKVINDELKILNSDGDLYLGGRDFDNLLFTYFNGILKHKFNYDIAKNLKEFLLKKRCQLIKHTLSVTEESWIDVDDFDRTVDETIRITRTEFEEMSLPLVLKVKSVIFRALKNSNLAKNDINYVFQVGGGCRMPMIKKLLVEVFPDSIHHCGLNPEWAVAHGAALYAYNLKTNVEENETTVIDPNQAPSWLTKYFEVL</sequence>
<keyword evidence="3" id="KW-0067">ATP-binding</keyword>
<dbReference type="Pfam" id="PF00012">
    <property type="entry name" value="HSP70"/>
    <property type="match status" value="1"/>
</dbReference>
<dbReference type="FunFam" id="3.30.30.30:FF:000005">
    <property type="entry name" value="Heat shock protein ssb1"/>
    <property type="match status" value="1"/>
</dbReference>
<protein>
    <submittedName>
        <fullName evidence="5">Uncharacterized protein</fullName>
    </submittedName>
</protein>